<name>A0A1H5KBD1_9MICC</name>
<evidence type="ECO:0000256" key="4">
    <source>
        <dbReference type="ARBA" id="ARBA00023033"/>
    </source>
</evidence>
<dbReference type="Proteomes" id="UP000182725">
    <property type="component" value="Unassembled WGS sequence"/>
</dbReference>
<dbReference type="InterPro" id="IPR036661">
    <property type="entry name" value="Luciferase-like_sf"/>
</dbReference>
<protein>
    <submittedName>
        <fullName evidence="8">Flavin-dependent oxidoreductase, luciferase family (Includes alkanesulfonate monooxygenase SsuD and methylene tetrahydromethanopterin reductase)</fullName>
    </submittedName>
</protein>
<keyword evidence="2 6" id="KW-0288">FMN</keyword>
<keyword evidence="1 6" id="KW-0285">Flavoprotein</keyword>
<keyword evidence="4 8" id="KW-0503">Monooxygenase</keyword>
<gene>
    <name evidence="8" type="ORF">SAMN04489740_1944</name>
</gene>
<evidence type="ECO:0000256" key="3">
    <source>
        <dbReference type="ARBA" id="ARBA00023002"/>
    </source>
</evidence>
<dbReference type="SUPFAM" id="SSF51679">
    <property type="entry name" value="Bacterial luciferase-like"/>
    <property type="match status" value="1"/>
</dbReference>
<evidence type="ECO:0000256" key="2">
    <source>
        <dbReference type="ARBA" id="ARBA00022643"/>
    </source>
</evidence>
<feature type="binding site" evidence="6">
    <location>
        <position position="58"/>
    </location>
    <ligand>
        <name>FMN</name>
        <dbReference type="ChEBI" id="CHEBI:58210"/>
    </ligand>
</feature>
<evidence type="ECO:0000256" key="1">
    <source>
        <dbReference type="ARBA" id="ARBA00022630"/>
    </source>
</evidence>
<dbReference type="InterPro" id="IPR011251">
    <property type="entry name" value="Luciferase-like_dom"/>
</dbReference>
<feature type="binding site" evidence="6">
    <location>
        <position position="102"/>
    </location>
    <ligand>
        <name>FMN</name>
        <dbReference type="ChEBI" id="CHEBI:58210"/>
    </ligand>
</feature>
<dbReference type="EMBL" id="FNTV01000001">
    <property type="protein sequence ID" value="SEE62089.1"/>
    <property type="molecule type" value="Genomic_DNA"/>
</dbReference>
<proteinExistence type="inferred from homology"/>
<dbReference type="PANTHER" id="PTHR30011:SF16">
    <property type="entry name" value="C2H2 FINGER DOMAIN TRANSCRIPTION FACTOR (EUROFUNG)-RELATED"/>
    <property type="match status" value="1"/>
</dbReference>
<sequence>MSPNHPLHLAVALEGAGWHPSAWREPNARPGELFTAKYWADQILTAEDAGIDFVTIDDSLALQSGDPFNADTSPYEIRGRLDAVLIASTVAPLTQSIGLIPTVTTTHTEPFHVSKAVATLDYISGGRAGWQARVSIRDDEAAHFGRREAPGISSVVRSQTGTVLTAAAEALFVEAEEVVEVVRRLWDSWEDDAEIRDVATDRFVDAGKVHAIDYKGVNFSVRGPAITPRPPQGQPLVTALAHATVPYRFAAASADLVFTTPHDSAGDAKEILAEIRNAEDFVGRQGEPLRVYADLLVVLDSEHEAASDRLARLNAAGPDLVTDARIVAGSAEQLAREISALHALGYDGVRLRPATVPDDLRLIADVLVPELRDKGLTADGRDGGPLRARLGLPSTVPNRYAATH</sequence>
<comment type="similarity">
    <text evidence="5">Belongs to the NtaA/SnaA/DszA monooxygenase family.</text>
</comment>
<dbReference type="PANTHER" id="PTHR30011">
    <property type="entry name" value="ALKANESULFONATE MONOOXYGENASE-RELATED"/>
    <property type="match status" value="1"/>
</dbReference>
<feature type="domain" description="Luciferase-like" evidence="7">
    <location>
        <begin position="28"/>
        <end position="322"/>
    </location>
</feature>
<dbReference type="Gene3D" id="3.20.20.30">
    <property type="entry name" value="Luciferase-like domain"/>
    <property type="match status" value="1"/>
</dbReference>
<dbReference type="GO" id="GO:0016705">
    <property type="term" value="F:oxidoreductase activity, acting on paired donors, with incorporation or reduction of molecular oxygen"/>
    <property type="evidence" value="ECO:0007669"/>
    <property type="project" value="InterPro"/>
</dbReference>
<dbReference type="AlphaFoldDB" id="A0A1H5KBD1"/>
<dbReference type="InterPro" id="IPR051260">
    <property type="entry name" value="Diverse_substr_monoxygenases"/>
</dbReference>
<evidence type="ECO:0000256" key="5">
    <source>
        <dbReference type="ARBA" id="ARBA00033748"/>
    </source>
</evidence>
<dbReference type="PIRSF" id="PIRSF000337">
    <property type="entry name" value="NTA_MOA"/>
    <property type="match status" value="1"/>
</dbReference>
<evidence type="ECO:0000313" key="8">
    <source>
        <dbReference type="EMBL" id="SEE62089.1"/>
    </source>
</evidence>
<organism evidence="8 9">
    <name type="scientific">Arthrobacter alpinus</name>
    <dbReference type="NCBI Taxonomy" id="656366"/>
    <lineage>
        <taxon>Bacteria</taxon>
        <taxon>Bacillati</taxon>
        <taxon>Actinomycetota</taxon>
        <taxon>Actinomycetes</taxon>
        <taxon>Micrococcales</taxon>
        <taxon>Micrococcaceae</taxon>
        <taxon>Arthrobacter</taxon>
    </lineage>
</organism>
<evidence type="ECO:0000256" key="6">
    <source>
        <dbReference type="PIRSR" id="PIRSR000337-1"/>
    </source>
</evidence>
<dbReference type="RefSeq" id="WP_211481618.1">
    <property type="nucleotide sequence ID" value="NZ_FNTV01000001.1"/>
</dbReference>
<accession>A0A1H5KBD1</accession>
<evidence type="ECO:0000313" key="9">
    <source>
        <dbReference type="Proteomes" id="UP000182725"/>
    </source>
</evidence>
<dbReference type="GO" id="GO:0004497">
    <property type="term" value="F:monooxygenase activity"/>
    <property type="evidence" value="ECO:0007669"/>
    <property type="project" value="UniProtKB-KW"/>
</dbReference>
<dbReference type="Pfam" id="PF00296">
    <property type="entry name" value="Bac_luciferase"/>
    <property type="match status" value="1"/>
</dbReference>
<keyword evidence="3" id="KW-0560">Oxidoreductase</keyword>
<dbReference type="InterPro" id="IPR016215">
    <property type="entry name" value="NTA_MOA"/>
</dbReference>
<reference evidence="8 9" key="1">
    <citation type="submission" date="2016-10" db="EMBL/GenBank/DDBJ databases">
        <authorList>
            <person name="de Groot N.N."/>
        </authorList>
    </citation>
    <scope>NUCLEOTIDE SEQUENCE [LARGE SCALE GENOMIC DNA]</scope>
    <source>
        <strain evidence="8 9">DSM 22274</strain>
    </source>
</reference>
<evidence type="ECO:0000259" key="7">
    <source>
        <dbReference type="Pfam" id="PF00296"/>
    </source>
</evidence>